<evidence type="ECO:0000313" key="7">
    <source>
        <dbReference type="Proteomes" id="UP001432027"/>
    </source>
</evidence>
<evidence type="ECO:0008006" key="8">
    <source>
        <dbReference type="Google" id="ProtNLM"/>
    </source>
</evidence>
<feature type="compositionally biased region" description="Basic and acidic residues" evidence="5">
    <location>
        <begin position="74"/>
        <end position="94"/>
    </location>
</feature>
<dbReference type="Proteomes" id="UP001432027">
    <property type="component" value="Unassembled WGS sequence"/>
</dbReference>
<feature type="region of interest" description="Disordered" evidence="5">
    <location>
        <begin position="131"/>
        <end position="154"/>
    </location>
</feature>
<feature type="non-terminal residue" evidence="6">
    <location>
        <position position="1"/>
    </location>
</feature>
<evidence type="ECO:0000256" key="2">
    <source>
        <dbReference type="ARBA" id="ARBA00011748"/>
    </source>
</evidence>
<sequence>RPEPSFNSNEGIKRPPEILPPHSRQSKKIKKEEQENPANEVGVLSNELDKSKEAKKYLNRPPEILSLPPKQSKIIKEDHSTHEINRQGSKIEDEVYKEDREIKNEPIDDPLMSHPLRDFDPPEADDIRVEKEEEEGLPTTSARSSNKTTVFRPGEPLHSKRIQTIRDAISTIMTRSKYKGERRVQLEAAIYAVCTREMGSYMASKKFNVPQATISDYTQSALHELESPLTFRRCIHARKFESGESIDPLDTERIKTIRDCINTITDKTTYEGERKKQLKDALYAFCMGELSVSMASKKFCIPNTTLTNYTRMVKLRLGTVLPPQIDGRFDNGKITASEVDETVIIDGIAVPNTIGRVNAQLAVGKLNHSNARPFRGTKDELREKLITILHAFNFRSSIINLVDAIMHVHVEGGTISEACQINKVTDQILSNCFKTVKVFIDFANSPCTHQCRNNLARSHFLTMKLPGEVAMNNGWMEPPQPLPVGPERMMNDWEIKKEEIKEEPIEPPFPNNYMFNEEERV</sequence>
<feature type="compositionally biased region" description="Basic and acidic residues" evidence="5">
    <location>
        <begin position="47"/>
        <end position="56"/>
    </location>
</feature>
<evidence type="ECO:0000256" key="4">
    <source>
        <dbReference type="ARBA" id="ARBA00023157"/>
    </source>
</evidence>
<name>A0AAV5U3H4_9BILA</name>
<feature type="region of interest" description="Disordered" evidence="5">
    <location>
        <begin position="501"/>
        <end position="521"/>
    </location>
</feature>
<feature type="compositionally biased region" description="Polar residues" evidence="5">
    <location>
        <begin position="138"/>
        <end position="149"/>
    </location>
</feature>
<dbReference type="GO" id="GO:0005179">
    <property type="term" value="F:hormone activity"/>
    <property type="evidence" value="ECO:0007669"/>
    <property type="project" value="UniProtKB-KW"/>
</dbReference>
<feature type="region of interest" description="Disordered" evidence="5">
    <location>
        <begin position="1"/>
        <end position="94"/>
    </location>
</feature>
<proteinExistence type="inferred from homology"/>
<comment type="caution">
    <text evidence="6">The sequence shown here is derived from an EMBL/GenBank/DDBJ whole genome shotgun (WGS) entry which is preliminary data.</text>
</comment>
<dbReference type="InterPro" id="IPR004978">
    <property type="entry name" value="Stanniocalcin"/>
</dbReference>
<dbReference type="GO" id="GO:0005615">
    <property type="term" value="C:extracellular space"/>
    <property type="evidence" value="ECO:0007669"/>
    <property type="project" value="TreeGrafter"/>
</dbReference>
<reference evidence="6" key="1">
    <citation type="submission" date="2023-10" db="EMBL/GenBank/DDBJ databases">
        <title>Genome assembly of Pristionchus species.</title>
        <authorList>
            <person name="Yoshida K."/>
            <person name="Sommer R.J."/>
        </authorList>
    </citation>
    <scope>NUCLEOTIDE SEQUENCE</scope>
    <source>
        <strain evidence="6">RS0144</strain>
    </source>
</reference>
<dbReference type="GO" id="GO:0006874">
    <property type="term" value="P:intracellular calcium ion homeostasis"/>
    <property type="evidence" value="ECO:0007669"/>
    <property type="project" value="TreeGrafter"/>
</dbReference>
<evidence type="ECO:0000313" key="6">
    <source>
        <dbReference type="EMBL" id="GMT01414.1"/>
    </source>
</evidence>
<dbReference type="EMBL" id="BTSX01000005">
    <property type="protein sequence ID" value="GMT01414.1"/>
    <property type="molecule type" value="Genomic_DNA"/>
</dbReference>
<keyword evidence="7" id="KW-1185">Reference proteome</keyword>
<comment type="subunit">
    <text evidence="2">Homodimer; disulfide-linked.</text>
</comment>
<keyword evidence="4" id="KW-1015">Disulfide bond</keyword>
<organism evidence="6 7">
    <name type="scientific">Pristionchus entomophagus</name>
    <dbReference type="NCBI Taxonomy" id="358040"/>
    <lineage>
        <taxon>Eukaryota</taxon>
        <taxon>Metazoa</taxon>
        <taxon>Ecdysozoa</taxon>
        <taxon>Nematoda</taxon>
        <taxon>Chromadorea</taxon>
        <taxon>Rhabditida</taxon>
        <taxon>Rhabditina</taxon>
        <taxon>Diplogasteromorpha</taxon>
        <taxon>Diplogasteroidea</taxon>
        <taxon>Neodiplogasteridae</taxon>
        <taxon>Pristionchus</taxon>
    </lineage>
</organism>
<evidence type="ECO:0000256" key="5">
    <source>
        <dbReference type="SAM" id="MobiDB-lite"/>
    </source>
</evidence>
<protein>
    <recommendedName>
        <fullName evidence="8">HTH psq-type domain-containing protein</fullName>
    </recommendedName>
</protein>
<gene>
    <name evidence="6" type="ORF">PENTCL1PPCAC_23588</name>
</gene>
<dbReference type="PANTHER" id="PTHR11245:SF6">
    <property type="entry name" value="DUF19 DOMAIN-CONTAINING PROTEIN"/>
    <property type="match status" value="1"/>
</dbReference>
<dbReference type="AlphaFoldDB" id="A0AAV5U3H4"/>
<accession>A0AAV5U3H4</accession>
<comment type="similarity">
    <text evidence="1">Belongs to the stanniocalcin family.</text>
</comment>
<dbReference type="PANTHER" id="PTHR11245">
    <property type="entry name" value="STANNIOCALCIN"/>
    <property type="match status" value="1"/>
</dbReference>
<feature type="compositionally biased region" description="Polar residues" evidence="5">
    <location>
        <begin position="1"/>
        <end position="10"/>
    </location>
</feature>
<evidence type="ECO:0000256" key="1">
    <source>
        <dbReference type="ARBA" id="ARBA00008693"/>
    </source>
</evidence>
<keyword evidence="3" id="KW-0372">Hormone</keyword>
<evidence type="ECO:0000256" key="3">
    <source>
        <dbReference type="ARBA" id="ARBA00022702"/>
    </source>
</evidence>